<feature type="domain" description="G-protein coupled receptors family 2 profile 2" evidence="7">
    <location>
        <begin position="457"/>
        <end position="709"/>
    </location>
</feature>
<organism evidence="9 10">
    <name type="scientific">Desmophyllum pertusum</name>
    <dbReference type="NCBI Taxonomy" id="174260"/>
    <lineage>
        <taxon>Eukaryota</taxon>
        <taxon>Metazoa</taxon>
        <taxon>Cnidaria</taxon>
        <taxon>Anthozoa</taxon>
        <taxon>Hexacorallia</taxon>
        <taxon>Scleractinia</taxon>
        <taxon>Caryophylliina</taxon>
        <taxon>Caryophylliidae</taxon>
        <taxon>Desmophyllum</taxon>
    </lineage>
</organism>
<dbReference type="Gene3D" id="4.10.410.20">
    <property type="match status" value="1"/>
</dbReference>
<feature type="transmembrane region" description="Helical" evidence="6">
    <location>
        <begin position="686"/>
        <end position="706"/>
    </location>
</feature>
<dbReference type="Proteomes" id="UP001163046">
    <property type="component" value="Unassembled WGS sequence"/>
</dbReference>
<dbReference type="PANTHER" id="PTHR45902:SF4">
    <property type="entry name" value="G-PROTEIN COUPLED RECEPTORS FAMILY 2 PROFILE 2 DOMAIN-CONTAINING PROTEIN"/>
    <property type="match status" value="1"/>
</dbReference>
<dbReference type="Pfam" id="PF00002">
    <property type="entry name" value="7tm_2"/>
    <property type="match status" value="1"/>
</dbReference>
<feature type="transmembrane region" description="Helical" evidence="6">
    <location>
        <begin position="611"/>
        <end position="636"/>
    </location>
</feature>
<comment type="caution">
    <text evidence="9">The sequence shown here is derived from an EMBL/GenBank/DDBJ whole genome shotgun (WGS) entry which is preliminary data.</text>
</comment>
<keyword evidence="2 6" id="KW-0812">Transmembrane</keyword>
<dbReference type="InterPro" id="IPR017981">
    <property type="entry name" value="GPCR_2-like_7TM"/>
</dbReference>
<feature type="transmembrane region" description="Helical" evidence="6">
    <location>
        <begin position="492"/>
        <end position="510"/>
    </location>
</feature>
<feature type="transmembrane region" description="Helical" evidence="6">
    <location>
        <begin position="522"/>
        <end position="546"/>
    </location>
</feature>
<dbReference type="PRINTS" id="PR00249">
    <property type="entry name" value="GPCRSECRETIN"/>
</dbReference>
<comment type="subcellular location">
    <subcellularLocation>
        <location evidence="1">Membrane</location>
        <topology evidence="1">Multi-pass membrane protein</topology>
    </subcellularLocation>
</comment>
<dbReference type="Pfam" id="PF01033">
    <property type="entry name" value="Somatomedin_B"/>
    <property type="match status" value="1"/>
</dbReference>
<evidence type="ECO:0000259" key="7">
    <source>
        <dbReference type="PROSITE" id="PS50261"/>
    </source>
</evidence>
<dbReference type="Gene3D" id="1.20.1070.10">
    <property type="entry name" value="Rhodopsin 7-helix transmembrane proteins"/>
    <property type="match status" value="1"/>
</dbReference>
<keyword evidence="5" id="KW-1015">Disulfide bond</keyword>
<evidence type="ECO:0000259" key="8">
    <source>
        <dbReference type="PROSITE" id="PS50958"/>
    </source>
</evidence>
<feature type="transmembrane region" description="Helical" evidence="6">
    <location>
        <begin position="567"/>
        <end position="591"/>
    </location>
</feature>
<keyword evidence="4 6" id="KW-0472">Membrane</keyword>
<evidence type="ECO:0000256" key="6">
    <source>
        <dbReference type="SAM" id="Phobius"/>
    </source>
</evidence>
<dbReference type="GO" id="GO:0004930">
    <property type="term" value="F:G protein-coupled receptor activity"/>
    <property type="evidence" value="ECO:0007669"/>
    <property type="project" value="InterPro"/>
</dbReference>
<evidence type="ECO:0000313" key="10">
    <source>
        <dbReference type="Proteomes" id="UP001163046"/>
    </source>
</evidence>
<dbReference type="AlphaFoldDB" id="A0A9W9ZED5"/>
<evidence type="ECO:0000256" key="3">
    <source>
        <dbReference type="ARBA" id="ARBA00022989"/>
    </source>
</evidence>
<proteinExistence type="predicted"/>
<keyword evidence="10" id="KW-1185">Reference proteome</keyword>
<dbReference type="EMBL" id="MU826356">
    <property type="protein sequence ID" value="KAJ7379750.1"/>
    <property type="molecule type" value="Genomic_DNA"/>
</dbReference>
<dbReference type="SUPFAM" id="SSF90188">
    <property type="entry name" value="Somatomedin B domain"/>
    <property type="match status" value="1"/>
</dbReference>
<dbReference type="InterPro" id="IPR036024">
    <property type="entry name" value="Somatomedin_B-like_dom_sf"/>
</dbReference>
<feature type="domain" description="SMB" evidence="8">
    <location>
        <begin position="88"/>
        <end position="133"/>
    </location>
</feature>
<dbReference type="GO" id="GO:0016020">
    <property type="term" value="C:membrane"/>
    <property type="evidence" value="ECO:0007669"/>
    <property type="project" value="UniProtKB-SubCell"/>
</dbReference>
<protein>
    <recommendedName>
        <fullName evidence="11">G-protein coupled receptors family 2 profile 2 domain-containing protein</fullName>
    </recommendedName>
</protein>
<name>A0A9W9ZED5_9CNID</name>
<keyword evidence="3 6" id="KW-1133">Transmembrane helix</keyword>
<dbReference type="GO" id="GO:0007166">
    <property type="term" value="P:cell surface receptor signaling pathway"/>
    <property type="evidence" value="ECO:0007669"/>
    <property type="project" value="InterPro"/>
</dbReference>
<evidence type="ECO:0000256" key="4">
    <source>
        <dbReference type="ARBA" id="ARBA00023136"/>
    </source>
</evidence>
<dbReference type="PROSITE" id="PS50958">
    <property type="entry name" value="SMB_2"/>
    <property type="match status" value="1"/>
</dbReference>
<dbReference type="SUPFAM" id="SSF81321">
    <property type="entry name" value="Family A G protein-coupled receptor-like"/>
    <property type="match status" value="1"/>
</dbReference>
<reference evidence="9" key="1">
    <citation type="submission" date="2023-01" db="EMBL/GenBank/DDBJ databases">
        <title>Genome assembly of the deep-sea coral Lophelia pertusa.</title>
        <authorList>
            <person name="Herrera S."/>
            <person name="Cordes E."/>
        </authorList>
    </citation>
    <scope>NUCLEOTIDE SEQUENCE</scope>
    <source>
        <strain evidence="9">USNM1676648</strain>
        <tissue evidence="9">Polyp</tissue>
    </source>
</reference>
<dbReference type="PROSITE" id="PS00524">
    <property type="entry name" value="SMB_1"/>
    <property type="match status" value="1"/>
</dbReference>
<evidence type="ECO:0008006" key="11">
    <source>
        <dbReference type="Google" id="ProtNLM"/>
    </source>
</evidence>
<evidence type="ECO:0000256" key="2">
    <source>
        <dbReference type="ARBA" id="ARBA00022692"/>
    </source>
</evidence>
<sequence length="768" mass="85828">MAVVVLSFAVAAKSQVNMQGNETTSSDSKYDSDEFPVPIKTRDQDFIVKFKGKIISLKSLLQLFRQHNITVPNERNFFTAVLGQKKSSAQSCRGRCSMKEKRNHYENTCYCDKACKTLGDCCLDFFSRCVQTGNVVDDASLQNMECGDINGHSWSGVVMKSTCSSHNSHDINDCQTVQQLNMTLQQELPVFDWTHNVSYRSIACARCNNAGNLSFWGLDISCKVSSGPISAPGNITVVKRFLKEHPDCSWKYAPKQNVMKRHRACVIHDSRCASNQLQVFPVLTELCSSYAMVFSVGSKLMYRNPHCALCNPDGRPKIINNFRPPFPPLSILLDVSANIPDPPEPNTPQPTLITEPASQSFNLTSPVSNCTTTMNNCTVIFGGNTCENFTSSKNQSRQMNVFLNESLVILMTTKQISYDKNAMKLQGNYVYIMCPERQGRHTDQESTKEPKDDFSVLIYITLIGTLLSIVSLCFLLTVYLSFQELRNLPGKCLTNLSVALLFYQAIFLSAEKSTEVDALCNAVAIFLHFFILATFSWMSVMAFDTANTFTVQVSDIRRQPSEIRKTFIKYCIVGWGLPAVLVVLCSVLDFTGAFHFGYGKSTYCWISDKTAIAIAMVTPVSLALVFNVMCLTKNVYAIRHLQQAASLAANNSNRASLTLICIKLTTVMGLTWILGLIANWQQTAFLQYPSAVLNSMQGFFIALCFTTTKRVRGLLKESFYKRWNRAVEPATSVTHNQSIKNTDVETATSSNAFKMERLSREQARQHSS</sequence>
<dbReference type="InterPro" id="IPR053231">
    <property type="entry name" value="GPCR_LN-TM7"/>
</dbReference>
<gene>
    <name evidence="9" type="ORF">OS493_014157</name>
</gene>
<dbReference type="CDD" id="cd15039">
    <property type="entry name" value="7tmB3_Methuselah-like"/>
    <property type="match status" value="1"/>
</dbReference>
<dbReference type="OrthoDB" id="6134459at2759"/>
<dbReference type="PROSITE" id="PS50261">
    <property type="entry name" value="G_PROTEIN_RECEP_F2_4"/>
    <property type="match status" value="1"/>
</dbReference>
<evidence type="ECO:0000256" key="1">
    <source>
        <dbReference type="ARBA" id="ARBA00004141"/>
    </source>
</evidence>
<feature type="transmembrane region" description="Helical" evidence="6">
    <location>
        <begin position="657"/>
        <end position="680"/>
    </location>
</feature>
<dbReference type="InterPro" id="IPR000832">
    <property type="entry name" value="GPCR_2_secretin-like"/>
</dbReference>
<accession>A0A9W9ZED5</accession>
<dbReference type="PANTHER" id="PTHR45902">
    <property type="entry name" value="LATROPHILIN RECEPTOR-LIKE PROTEIN A"/>
    <property type="match status" value="1"/>
</dbReference>
<dbReference type="SMART" id="SM00201">
    <property type="entry name" value="SO"/>
    <property type="match status" value="1"/>
</dbReference>
<evidence type="ECO:0000256" key="5">
    <source>
        <dbReference type="ARBA" id="ARBA00023157"/>
    </source>
</evidence>
<feature type="transmembrane region" description="Helical" evidence="6">
    <location>
        <begin position="456"/>
        <end position="480"/>
    </location>
</feature>
<dbReference type="InterPro" id="IPR001212">
    <property type="entry name" value="Somatomedin_B_dom"/>
</dbReference>
<evidence type="ECO:0000313" key="9">
    <source>
        <dbReference type="EMBL" id="KAJ7379750.1"/>
    </source>
</evidence>